<evidence type="ECO:0000313" key="6">
    <source>
        <dbReference type="Proteomes" id="UP000292003"/>
    </source>
</evidence>
<evidence type="ECO:0000313" key="5">
    <source>
        <dbReference type="EMBL" id="RZQ64643.1"/>
    </source>
</evidence>
<dbReference type="PANTHER" id="PTHR43130:SF3">
    <property type="entry name" value="HTH-TYPE TRANSCRIPTIONAL REGULATOR RV1931C"/>
    <property type="match status" value="1"/>
</dbReference>
<dbReference type="EMBL" id="SFCC01000003">
    <property type="protein sequence ID" value="RZQ64643.1"/>
    <property type="molecule type" value="Genomic_DNA"/>
</dbReference>
<dbReference type="InterPro" id="IPR009057">
    <property type="entry name" value="Homeodomain-like_sf"/>
</dbReference>
<gene>
    <name evidence="5" type="ORF">EWH70_07020</name>
</gene>
<dbReference type="Gene3D" id="1.10.10.60">
    <property type="entry name" value="Homeodomain-like"/>
    <property type="match status" value="1"/>
</dbReference>
<dbReference type="InterPro" id="IPR029062">
    <property type="entry name" value="Class_I_gatase-like"/>
</dbReference>
<dbReference type="InterPro" id="IPR018062">
    <property type="entry name" value="HTH_AraC-typ_CS"/>
</dbReference>
<dbReference type="AlphaFoldDB" id="A0A4Q7JDD7"/>
<dbReference type="PROSITE" id="PS01124">
    <property type="entry name" value="HTH_ARAC_FAMILY_2"/>
    <property type="match status" value="1"/>
</dbReference>
<protein>
    <submittedName>
        <fullName evidence="5">Helix-turn-helix domain-containing protein</fullName>
    </submittedName>
</protein>
<keyword evidence="3" id="KW-0804">Transcription</keyword>
<dbReference type="PANTHER" id="PTHR43130">
    <property type="entry name" value="ARAC-FAMILY TRANSCRIPTIONAL REGULATOR"/>
    <property type="match status" value="1"/>
</dbReference>
<evidence type="ECO:0000256" key="3">
    <source>
        <dbReference type="ARBA" id="ARBA00023163"/>
    </source>
</evidence>
<dbReference type="PROSITE" id="PS00041">
    <property type="entry name" value="HTH_ARAC_FAMILY_1"/>
    <property type="match status" value="1"/>
</dbReference>
<reference evidence="5 6" key="1">
    <citation type="submission" date="2019-02" db="EMBL/GenBank/DDBJ databases">
        <title>Draft genome sequence of Amycolatopsis sp. 8-3EHSu isolated from roots of Suaeda maritima.</title>
        <authorList>
            <person name="Duangmal K."/>
            <person name="Chantavorakit T."/>
        </authorList>
    </citation>
    <scope>NUCLEOTIDE SEQUENCE [LARGE SCALE GENOMIC DNA]</scope>
    <source>
        <strain evidence="5 6">8-3EHSu</strain>
    </source>
</reference>
<evidence type="ECO:0000259" key="4">
    <source>
        <dbReference type="PROSITE" id="PS01124"/>
    </source>
</evidence>
<sequence length="306" mass="33227">MERTVAILALPRVVALDFSIAANILGDEPGYRLIVCGDLERPQAADRGGVLITPTHDLSAVEEAGVLVVPGYDDPHLPLPPAYLAAIARHAARGGCVVGICTGTFAIAAAGLADGRRVTTHWRYVDELRERYPAARVVENVLFVDDGTLLTSAGGGAGMDVCLHLIRTDFGVAAADRAEKRVVAAPARQPECVDVLTPPGSELAAVRGWALEHLCEPITVQALAERGLMSRRTFIRRFQQETGMPPMRWLTAQRLLRARRLLETSDLPVERVAAETGLGTAENFRTLFRREVGVPPSVYRRRISSR</sequence>
<organism evidence="5 6">
    <name type="scientific">Amycolatopsis suaedae</name>
    <dbReference type="NCBI Taxonomy" id="2510978"/>
    <lineage>
        <taxon>Bacteria</taxon>
        <taxon>Bacillati</taxon>
        <taxon>Actinomycetota</taxon>
        <taxon>Actinomycetes</taxon>
        <taxon>Pseudonocardiales</taxon>
        <taxon>Pseudonocardiaceae</taxon>
        <taxon>Amycolatopsis</taxon>
    </lineage>
</organism>
<dbReference type="RefSeq" id="WP_130474442.1">
    <property type="nucleotide sequence ID" value="NZ_SFCC01000003.1"/>
</dbReference>
<keyword evidence="2" id="KW-0238">DNA-binding</keyword>
<feature type="domain" description="HTH araC/xylS-type" evidence="4">
    <location>
        <begin position="204"/>
        <end position="302"/>
    </location>
</feature>
<keyword evidence="6" id="KW-1185">Reference proteome</keyword>
<dbReference type="Proteomes" id="UP000292003">
    <property type="component" value="Unassembled WGS sequence"/>
</dbReference>
<dbReference type="SUPFAM" id="SSF46689">
    <property type="entry name" value="Homeodomain-like"/>
    <property type="match status" value="2"/>
</dbReference>
<dbReference type="OrthoDB" id="9799345at2"/>
<dbReference type="GO" id="GO:0043565">
    <property type="term" value="F:sequence-specific DNA binding"/>
    <property type="evidence" value="ECO:0007669"/>
    <property type="project" value="InterPro"/>
</dbReference>
<dbReference type="SMART" id="SM00342">
    <property type="entry name" value="HTH_ARAC"/>
    <property type="match status" value="1"/>
</dbReference>
<evidence type="ECO:0000256" key="1">
    <source>
        <dbReference type="ARBA" id="ARBA00023015"/>
    </source>
</evidence>
<dbReference type="InterPro" id="IPR002818">
    <property type="entry name" value="DJ-1/PfpI"/>
</dbReference>
<name>A0A4Q7JDD7_9PSEU</name>
<dbReference type="InterPro" id="IPR052158">
    <property type="entry name" value="INH-QAR"/>
</dbReference>
<dbReference type="Pfam" id="PF12833">
    <property type="entry name" value="HTH_18"/>
    <property type="match status" value="1"/>
</dbReference>
<dbReference type="Gene3D" id="3.40.50.880">
    <property type="match status" value="1"/>
</dbReference>
<dbReference type="GO" id="GO:0003700">
    <property type="term" value="F:DNA-binding transcription factor activity"/>
    <property type="evidence" value="ECO:0007669"/>
    <property type="project" value="InterPro"/>
</dbReference>
<dbReference type="CDD" id="cd03137">
    <property type="entry name" value="GATase1_AraC_1"/>
    <property type="match status" value="1"/>
</dbReference>
<dbReference type="SUPFAM" id="SSF52317">
    <property type="entry name" value="Class I glutamine amidotransferase-like"/>
    <property type="match status" value="1"/>
</dbReference>
<dbReference type="InterPro" id="IPR018060">
    <property type="entry name" value="HTH_AraC"/>
</dbReference>
<evidence type="ECO:0000256" key="2">
    <source>
        <dbReference type="ARBA" id="ARBA00023125"/>
    </source>
</evidence>
<dbReference type="Pfam" id="PF01965">
    <property type="entry name" value="DJ-1_PfpI"/>
    <property type="match status" value="1"/>
</dbReference>
<comment type="caution">
    <text evidence="5">The sequence shown here is derived from an EMBL/GenBank/DDBJ whole genome shotgun (WGS) entry which is preliminary data.</text>
</comment>
<keyword evidence="1" id="KW-0805">Transcription regulation</keyword>
<proteinExistence type="predicted"/>
<accession>A0A4Q7JDD7</accession>